<comment type="caution">
    <text evidence="5">The sequence shown here is derived from an EMBL/GenBank/DDBJ whole genome shotgun (WGS) entry which is preliminary data.</text>
</comment>
<keyword evidence="1" id="KW-0805">Transcription regulation</keyword>
<gene>
    <name evidence="5" type="ORF">FLP08_14840</name>
</gene>
<dbReference type="PANTHER" id="PTHR44688">
    <property type="entry name" value="DNA-BINDING TRANSCRIPTIONAL ACTIVATOR DEVR_DOSR"/>
    <property type="match status" value="1"/>
</dbReference>
<keyword evidence="2" id="KW-0238">DNA-binding</keyword>
<name>A0A7K1LSR5_9FLAO</name>
<dbReference type="PANTHER" id="PTHR44688:SF16">
    <property type="entry name" value="DNA-BINDING TRANSCRIPTIONAL ACTIVATOR DEVR_DOSR"/>
    <property type="match status" value="1"/>
</dbReference>
<keyword evidence="6" id="KW-1185">Reference proteome</keyword>
<dbReference type="SUPFAM" id="SSF46894">
    <property type="entry name" value="C-terminal effector domain of the bipartite response regulators"/>
    <property type="match status" value="1"/>
</dbReference>
<dbReference type="PRINTS" id="PR00038">
    <property type="entry name" value="HTHLUXR"/>
</dbReference>
<dbReference type="RefSeq" id="WP_156277900.1">
    <property type="nucleotide sequence ID" value="NZ_BAABGI010000005.1"/>
</dbReference>
<organism evidence="5 6">
    <name type="scientific">Christiangramia aestuarii</name>
    <dbReference type="NCBI Taxonomy" id="1028746"/>
    <lineage>
        <taxon>Bacteria</taxon>
        <taxon>Pseudomonadati</taxon>
        <taxon>Bacteroidota</taxon>
        <taxon>Flavobacteriia</taxon>
        <taxon>Flavobacteriales</taxon>
        <taxon>Flavobacteriaceae</taxon>
        <taxon>Christiangramia</taxon>
    </lineage>
</organism>
<dbReference type="CDD" id="cd06170">
    <property type="entry name" value="LuxR_C_like"/>
    <property type="match status" value="1"/>
</dbReference>
<dbReference type="Pfam" id="PF00196">
    <property type="entry name" value="GerE"/>
    <property type="match status" value="1"/>
</dbReference>
<dbReference type="SMART" id="SM00421">
    <property type="entry name" value="HTH_LUXR"/>
    <property type="match status" value="1"/>
</dbReference>
<dbReference type="EMBL" id="VJVW01000008">
    <property type="protein sequence ID" value="MUP43855.1"/>
    <property type="molecule type" value="Genomic_DNA"/>
</dbReference>
<dbReference type="InterPro" id="IPR000792">
    <property type="entry name" value="Tscrpt_reg_LuxR_C"/>
</dbReference>
<dbReference type="GO" id="GO:0003677">
    <property type="term" value="F:DNA binding"/>
    <property type="evidence" value="ECO:0007669"/>
    <property type="project" value="UniProtKB-KW"/>
</dbReference>
<evidence type="ECO:0000313" key="5">
    <source>
        <dbReference type="EMBL" id="MUP43855.1"/>
    </source>
</evidence>
<evidence type="ECO:0000313" key="6">
    <source>
        <dbReference type="Proteomes" id="UP000460416"/>
    </source>
</evidence>
<proteinExistence type="predicted"/>
<evidence type="ECO:0000256" key="1">
    <source>
        <dbReference type="ARBA" id="ARBA00023015"/>
    </source>
</evidence>
<keyword evidence="3" id="KW-0804">Transcription</keyword>
<protein>
    <submittedName>
        <fullName evidence="5">Helix-turn-helix transcriptional regulator</fullName>
    </submittedName>
</protein>
<evidence type="ECO:0000259" key="4">
    <source>
        <dbReference type="PROSITE" id="PS50043"/>
    </source>
</evidence>
<dbReference type="GO" id="GO:0006355">
    <property type="term" value="P:regulation of DNA-templated transcription"/>
    <property type="evidence" value="ECO:0007669"/>
    <property type="project" value="InterPro"/>
</dbReference>
<dbReference type="OrthoDB" id="1254222at2"/>
<accession>A0A7K1LSR5</accession>
<dbReference type="Proteomes" id="UP000460416">
    <property type="component" value="Unassembled WGS sequence"/>
</dbReference>
<dbReference type="InterPro" id="IPR036388">
    <property type="entry name" value="WH-like_DNA-bd_sf"/>
</dbReference>
<dbReference type="AlphaFoldDB" id="A0A7K1LSR5"/>
<sequence length="230" mass="26901">MTSNSKTKGIQYLDDIKKLLKEGTINLDDLSNLVPGILHINKIEDLSFRYLSKPGQNIIGYTIEQLRENSLAIFKKHQSEFTLQITHPKVIDEFKDCNHDKVLLFYQDWKNGKEPPYFFLTITKIFDEENLLSVSFFPEKVENLTKGINQIFGINRIFLKYYKAYNSLTKREKQILDLLGKEKIRGEIAASLFITEATVKKHCENIYRKLGTHKRTELEKIAVSFFSWEN</sequence>
<dbReference type="InterPro" id="IPR016032">
    <property type="entry name" value="Sig_transdc_resp-reg_C-effctor"/>
</dbReference>
<feature type="domain" description="HTH luxR-type" evidence="4">
    <location>
        <begin position="161"/>
        <end position="226"/>
    </location>
</feature>
<reference evidence="5 6" key="1">
    <citation type="submission" date="2019-07" db="EMBL/GenBank/DDBJ databases">
        <title>Gramella aestuarii sp. nov., isolated from a tidal flat, and emended description of Gramella echinicola.</title>
        <authorList>
            <person name="Liu L."/>
        </authorList>
    </citation>
    <scope>NUCLEOTIDE SEQUENCE [LARGE SCALE GENOMIC DNA]</scope>
    <source>
        <strain evidence="5 6">BS12</strain>
    </source>
</reference>
<evidence type="ECO:0000256" key="2">
    <source>
        <dbReference type="ARBA" id="ARBA00023125"/>
    </source>
</evidence>
<dbReference type="PROSITE" id="PS50043">
    <property type="entry name" value="HTH_LUXR_2"/>
    <property type="match status" value="1"/>
</dbReference>
<dbReference type="Gene3D" id="1.10.10.10">
    <property type="entry name" value="Winged helix-like DNA-binding domain superfamily/Winged helix DNA-binding domain"/>
    <property type="match status" value="1"/>
</dbReference>
<evidence type="ECO:0000256" key="3">
    <source>
        <dbReference type="ARBA" id="ARBA00023163"/>
    </source>
</evidence>